<dbReference type="PATRIC" id="fig|294.125.peg.3291"/>
<organism evidence="1 2">
    <name type="scientific">Pseudomonas fluorescens</name>
    <dbReference type="NCBI Taxonomy" id="294"/>
    <lineage>
        <taxon>Bacteria</taxon>
        <taxon>Pseudomonadati</taxon>
        <taxon>Pseudomonadota</taxon>
        <taxon>Gammaproteobacteria</taxon>
        <taxon>Pseudomonadales</taxon>
        <taxon>Pseudomonadaceae</taxon>
        <taxon>Pseudomonas</taxon>
    </lineage>
</organism>
<dbReference type="AlphaFoldDB" id="A0A0D0TKH6"/>
<protein>
    <recommendedName>
        <fullName evidence="3">HTH cro/C1-type domain-containing protein</fullName>
    </recommendedName>
</protein>
<sequence length="141" mass="15230">MDIKTLRVDALRRVIGPLSQKDFADQHDLDASYLSQILNGHRSLGEKAALNLEKKIGLMPGVLVNPNGHGPALIEGEYTRQDVVREAASAYQALQDKATPRAVAVIEKLARAAAKGRLKESDLVLLEGIAALLEKANAEKP</sequence>
<reference evidence="1 2" key="1">
    <citation type="submission" date="2015-01" db="EMBL/GenBank/DDBJ databases">
        <title>Genome sequence of the beneficial rhizobacterium Pseudomonas fluorescens 2-79.</title>
        <authorList>
            <person name="Thuermer A."/>
            <person name="Daniel R."/>
        </authorList>
    </citation>
    <scope>NUCLEOTIDE SEQUENCE [LARGE SCALE GENOMIC DNA]</scope>
    <source>
        <strain evidence="1 2">2-79</strain>
    </source>
</reference>
<dbReference type="Proteomes" id="UP000032210">
    <property type="component" value="Unassembled WGS sequence"/>
</dbReference>
<name>A0A0D0TKH6_PSEFL</name>
<gene>
    <name evidence="1" type="ORF">PFLU3_32110</name>
</gene>
<comment type="caution">
    <text evidence="1">The sequence shown here is derived from an EMBL/GenBank/DDBJ whole genome shotgun (WGS) entry which is preliminary data.</text>
</comment>
<dbReference type="InterPro" id="IPR010982">
    <property type="entry name" value="Lambda_DNA-bd_dom_sf"/>
</dbReference>
<dbReference type="Gene3D" id="1.10.260.40">
    <property type="entry name" value="lambda repressor-like DNA-binding domains"/>
    <property type="match status" value="1"/>
</dbReference>
<dbReference type="GO" id="GO:0003677">
    <property type="term" value="F:DNA binding"/>
    <property type="evidence" value="ECO:0007669"/>
    <property type="project" value="InterPro"/>
</dbReference>
<evidence type="ECO:0000313" key="2">
    <source>
        <dbReference type="Proteomes" id="UP000032210"/>
    </source>
</evidence>
<evidence type="ECO:0008006" key="3">
    <source>
        <dbReference type="Google" id="ProtNLM"/>
    </source>
</evidence>
<accession>A0A0D0TKH6</accession>
<evidence type="ECO:0000313" key="1">
    <source>
        <dbReference type="EMBL" id="KIR21390.1"/>
    </source>
</evidence>
<proteinExistence type="predicted"/>
<dbReference type="EMBL" id="JXCQ01000027">
    <property type="protein sequence ID" value="KIR21390.1"/>
    <property type="molecule type" value="Genomic_DNA"/>
</dbReference>
<dbReference type="RefSeq" id="WP_043049588.1">
    <property type="nucleotide sequence ID" value="NZ_JXCQ01000027.1"/>
</dbReference>
<dbReference type="SUPFAM" id="SSF47413">
    <property type="entry name" value="lambda repressor-like DNA-binding domains"/>
    <property type="match status" value="1"/>
</dbReference>